<gene>
    <name evidence="2" type="ORF">R4198_22400</name>
</gene>
<protein>
    <submittedName>
        <fullName evidence="2">Tyrosine-protein phosphatase</fullName>
        <ecNumber evidence="2">3.1.3.48</ecNumber>
    </submittedName>
</protein>
<dbReference type="Gene3D" id="3.90.190.10">
    <property type="entry name" value="Protein tyrosine phosphatase superfamily"/>
    <property type="match status" value="1"/>
</dbReference>
<dbReference type="InterPro" id="IPR026893">
    <property type="entry name" value="Tyr/Ser_Pase_IphP-type"/>
</dbReference>
<dbReference type="PROSITE" id="PS00383">
    <property type="entry name" value="TYR_PHOSPHATASE_1"/>
    <property type="match status" value="1"/>
</dbReference>
<reference evidence="2 3" key="1">
    <citation type="submission" date="2023-10" db="EMBL/GenBank/DDBJ databases">
        <title>Development of a sustainable strategy for remediation of hydrocarbon-contaminated territories based on the waste exchange concept.</title>
        <authorList>
            <person name="Krivoruchko A."/>
        </authorList>
    </citation>
    <scope>NUCLEOTIDE SEQUENCE [LARGE SCALE GENOMIC DNA]</scope>
    <source>
        <strain evidence="2 3">IEGM 1236</strain>
    </source>
</reference>
<dbReference type="Pfam" id="PF13350">
    <property type="entry name" value="Y_phosphatase3"/>
    <property type="match status" value="1"/>
</dbReference>
<name>A0ABU4EYY6_WILMA</name>
<dbReference type="GO" id="GO:0004725">
    <property type="term" value="F:protein tyrosine phosphatase activity"/>
    <property type="evidence" value="ECO:0007669"/>
    <property type="project" value="UniProtKB-EC"/>
</dbReference>
<dbReference type="EMBL" id="JAWLUM010000004">
    <property type="protein sequence ID" value="MDV7136458.1"/>
    <property type="molecule type" value="Genomic_DNA"/>
</dbReference>
<dbReference type="SUPFAM" id="SSF52799">
    <property type="entry name" value="(Phosphotyrosine protein) phosphatases II"/>
    <property type="match status" value="1"/>
</dbReference>
<evidence type="ECO:0000313" key="2">
    <source>
        <dbReference type="EMBL" id="MDV7136458.1"/>
    </source>
</evidence>
<dbReference type="PROSITE" id="PS50056">
    <property type="entry name" value="TYR_PHOSPHATASE_2"/>
    <property type="match status" value="1"/>
</dbReference>
<accession>A0ABU4EYY6</accession>
<sequence length="238" mass="25377">MSSPTIDQLVNLRDVAGLPLVDGGRCVAGVLYRGDAPHVDDIAPANVTAWPPGTVVDLRSPKERERTRFDWGSGTVVHTLPLNDAAAPGDVLPPDLRSLYLTTLETKADRAARVVEIVAHAEGPVLVHCTAGKDRTGLVVAALLLAAGVEPAAVRDDYLATTANMALLRERWKAKGPNAAPRITLPRSWLTTSPEAIDEVIGHLTGWPGGVDGWFTDAGAAAADLQAWRRRITLRDNP</sequence>
<feature type="domain" description="Tyrosine specific protein phosphatases" evidence="1">
    <location>
        <begin position="112"/>
        <end position="173"/>
    </location>
</feature>
<dbReference type="InterPro" id="IPR000387">
    <property type="entry name" value="Tyr_Pase_dom"/>
</dbReference>
<keyword evidence="2" id="KW-0378">Hydrolase</keyword>
<evidence type="ECO:0000259" key="1">
    <source>
        <dbReference type="PROSITE" id="PS50056"/>
    </source>
</evidence>
<dbReference type="RefSeq" id="WP_317714461.1">
    <property type="nucleotide sequence ID" value="NZ_JAWLUM010000004.1"/>
</dbReference>
<comment type="caution">
    <text evidence="2">The sequence shown here is derived from an EMBL/GenBank/DDBJ whole genome shotgun (WGS) entry which is preliminary data.</text>
</comment>
<dbReference type="EC" id="3.1.3.48" evidence="2"/>
<evidence type="ECO:0000313" key="3">
    <source>
        <dbReference type="Proteomes" id="UP001185792"/>
    </source>
</evidence>
<keyword evidence="3" id="KW-1185">Reference proteome</keyword>
<dbReference type="InterPro" id="IPR029021">
    <property type="entry name" value="Prot-tyrosine_phosphatase-like"/>
</dbReference>
<organism evidence="2 3">
    <name type="scientific">Williamsia marianensis</name>
    <dbReference type="NCBI Taxonomy" id="85044"/>
    <lineage>
        <taxon>Bacteria</taxon>
        <taxon>Bacillati</taxon>
        <taxon>Actinomycetota</taxon>
        <taxon>Actinomycetes</taxon>
        <taxon>Mycobacteriales</taxon>
        <taxon>Nocardiaceae</taxon>
        <taxon>Williamsia</taxon>
    </lineage>
</organism>
<proteinExistence type="predicted"/>
<dbReference type="InterPro" id="IPR016130">
    <property type="entry name" value="Tyr_Pase_AS"/>
</dbReference>
<dbReference type="Proteomes" id="UP001185792">
    <property type="component" value="Unassembled WGS sequence"/>
</dbReference>